<feature type="domain" description="CARD" evidence="4">
    <location>
        <begin position="74"/>
        <end position="131"/>
    </location>
</feature>
<evidence type="ECO:0000256" key="2">
    <source>
        <dbReference type="SAM" id="MobiDB-lite"/>
    </source>
</evidence>
<proteinExistence type="inferred from homology"/>
<dbReference type="InterPro" id="IPR011029">
    <property type="entry name" value="DEATH-like_dom_sf"/>
</dbReference>
<dbReference type="GO" id="GO:0042981">
    <property type="term" value="P:regulation of apoptotic process"/>
    <property type="evidence" value="ECO:0007669"/>
    <property type="project" value="InterPro"/>
</dbReference>
<dbReference type="PROSITE" id="PS50209">
    <property type="entry name" value="CARD"/>
    <property type="match status" value="1"/>
</dbReference>
<feature type="compositionally biased region" description="Polar residues" evidence="2">
    <location>
        <begin position="135"/>
        <end position="150"/>
    </location>
</feature>
<dbReference type="OrthoDB" id="6115135at2759"/>
<dbReference type="InterPro" id="IPR011600">
    <property type="entry name" value="Pept_C14_caspase"/>
</dbReference>
<feature type="region of interest" description="Disordered" evidence="2">
    <location>
        <begin position="130"/>
        <end position="164"/>
    </location>
</feature>
<gene>
    <name evidence="5" type="ORF">MCOR_5580</name>
</gene>
<dbReference type="PANTHER" id="PTHR47901:SF3">
    <property type="entry name" value="CASPASE-1"/>
    <property type="match status" value="1"/>
</dbReference>
<feature type="domain" description="Caspase family p10" evidence="3">
    <location>
        <begin position="401"/>
        <end position="473"/>
    </location>
</feature>
<dbReference type="InterPro" id="IPR029030">
    <property type="entry name" value="Caspase-like_dom_sf"/>
</dbReference>
<dbReference type="GO" id="GO:0004197">
    <property type="term" value="F:cysteine-type endopeptidase activity"/>
    <property type="evidence" value="ECO:0007669"/>
    <property type="project" value="InterPro"/>
</dbReference>
<dbReference type="SUPFAM" id="SSF52129">
    <property type="entry name" value="Caspase-like"/>
    <property type="match status" value="1"/>
</dbReference>
<dbReference type="CDD" id="cd01671">
    <property type="entry name" value="CARD"/>
    <property type="match status" value="1"/>
</dbReference>
<dbReference type="SUPFAM" id="SSF47986">
    <property type="entry name" value="DEATH domain"/>
    <property type="match status" value="1"/>
</dbReference>
<accession>A0A6J8ABP8</accession>
<protein>
    <recommendedName>
        <fullName evidence="7">Caspase family p20 domain-containing protein</fullName>
    </recommendedName>
</protein>
<dbReference type="EMBL" id="CACVKT020001031">
    <property type="protein sequence ID" value="CAC5364590.1"/>
    <property type="molecule type" value="Genomic_DNA"/>
</dbReference>
<dbReference type="PROSITE" id="PS50207">
    <property type="entry name" value="CASPASE_P10"/>
    <property type="match status" value="1"/>
</dbReference>
<sequence length="482" mass="55125">MKIVGYRKQQKGDRILTHSQVMSYDSACMLKSLVNITTESNLFQEKKKTLKELHNHNGRETQKSSSKMFFVDGILTQGLNNSIKTKKPAPTAHIRELLSILPRRGRNAYHSFIKALDETENTHAAEYLREHDGSKSTNGDTQEAKQQYTEQPEETNKLESQNKQDWPDLSKRLALVKIDDIVKCTEKSFTTKCESKKGKIYSMQSKNRGKLILISNAKCVSQCTESKCDEDKMKEARYSQQCISNSDFDKSNIGQLFKYMGYDSKGGNLVNKPKEVIKEFLKKILSEIDKDPSSQYDSLVIMFVSGKFDSEANKIYDTHGDEVPEKDILDIIKACHHFDGKPKVVFIHTYNFQEEIDTFDSTDSAVNNIIKDCEPNKDDIFVVSSYPRTEQGPWIMGENMNGSYFIQALIYVFKNFACEKSFIELLNEVNTCLLQSVVPKMTEDGKTKTVEKKPVAQVVLSEYCEEKELYFFPGLVQKAMEK</sequence>
<dbReference type="InterPro" id="IPR002138">
    <property type="entry name" value="Pept_C14_p10"/>
</dbReference>
<evidence type="ECO:0000313" key="5">
    <source>
        <dbReference type="EMBL" id="CAC5364590.1"/>
    </source>
</evidence>
<dbReference type="InterPro" id="IPR002398">
    <property type="entry name" value="Pept_C14"/>
</dbReference>
<comment type="similarity">
    <text evidence="1">Belongs to the peptidase C14A family.</text>
</comment>
<evidence type="ECO:0000259" key="4">
    <source>
        <dbReference type="PROSITE" id="PS50209"/>
    </source>
</evidence>
<dbReference type="GO" id="GO:0097169">
    <property type="term" value="C:AIM2 inflammasome complex"/>
    <property type="evidence" value="ECO:0007669"/>
    <property type="project" value="TreeGrafter"/>
</dbReference>
<evidence type="ECO:0000256" key="1">
    <source>
        <dbReference type="ARBA" id="ARBA00010134"/>
    </source>
</evidence>
<keyword evidence="6" id="KW-1185">Reference proteome</keyword>
<dbReference type="InterPro" id="IPR015917">
    <property type="entry name" value="Pept_C14A"/>
</dbReference>
<dbReference type="InterPro" id="IPR001315">
    <property type="entry name" value="CARD"/>
</dbReference>
<dbReference type="GO" id="GO:0072559">
    <property type="term" value="C:NLRP3 inflammasome complex"/>
    <property type="evidence" value="ECO:0007669"/>
    <property type="project" value="TreeGrafter"/>
</dbReference>
<dbReference type="GO" id="GO:0072557">
    <property type="term" value="C:IPAF inflammasome complex"/>
    <property type="evidence" value="ECO:0007669"/>
    <property type="project" value="TreeGrafter"/>
</dbReference>
<evidence type="ECO:0000313" key="6">
    <source>
        <dbReference type="Proteomes" id="UP000507470"/>
    </source>
</evidence>
<organism evidence="5 6">
    <name type="scientific">Mytilus coruscus</name>
    <name type="common">Sea mussel</name>
    <dbReference type="NCBI Taxonomy" id="42192"/>
    <lineage>
        <taxon>Eukaryota</taxon>
        <taxon>Metazoa</taxon>
        <taxon>Spiralia</taxon>
        <taxon>Lophotrochozoa</taxon>
        <taxon>Mollusca</taxon>
        <taxon>Bivalvia</taxon>
        <taxon>Autobranchia</taxon>
        <taxon>Pteriomorphia</taxon>
        <taxon>Mytilida</taxon>
        <taxon>Mytiloidea</taxon>
        <taxon>Mytilidae</taxon>
        <taxon>Mytilinae</taxon>
        <taxon>Mytilus</taxon>
    </lineage>
</organism>
<dbReference type="Pfam" id="PF00656">
    <property type="entry name" value="Peptidase_C14"/>
    <property type="match status" value="1"/>
</dbReference>
<evidence type="ECO:0008006" key="7">
    <source>
        <dbReference type="Google" id="ProtNLM"/>
    </source>
</evidence>
<dbReference type="GO" id="GO:0006508">
    <property type="term" value="P:proteolysis"/>
    <property type="evidence" value="ECO:0007669"/>
    <property type="project" value="InterPro"/>
</dbReference>
<dbReference type="Gene3D" id="3.40.50.1460">
    <property type="match status" value="1"/>
</dbReference>
<dbReference type="AlphaFoldDB" id="A0A6J8ABP8"/>
<reference evidence="5 6" key="1">
    <citation type="submission" date="2020-06" db="EMBL/GenBank/DDBJ databases">
        <authorList>
            <person name="Li R."/>
            <person name="Bekaert M."/>
        </authorList>
    </citation>
    <scope>NUCLEOTIDE SEQUENCE [LARGE SCALE GENOMIC DNA]</scope>
    <source>
        <strain evidence="6">wild</strain>
    </source>
</reference>
<feature type="compositionally biased region" description="Basic and acidic residues" evidence="2">
    <location>
        <begin position="154"/>
        <end position="164"/>
    </location>
</feature>
<name>A0A6J8ABP8_MYTCO</name>
<dbReference type="Gene3D" id="1.10.533.10">
    <property type="entry name" value="Death Domain, Fas"/>
    <property type="match status" value="1"/>
</dbReference>
<evidence type="ECO:0000259" key="3">
    <source>
        <dbReference type="PROSITE" id="PS50207"/>
    </source>
</evidence>
<dbReference type="Proteomes" id="UP000507470">
    <property type="component" value="Unassembled WGS sequence"/>
</dbReference>
<dbReference type="SMART" id="SM00115">
    <property type="entry name" value="CASc"/>
    <property type="match status" value="1"/>
</dbReference>
<dbReference type="Pfam" id="PF00619">
    <property type="entry name" value="CARD"/>
    <property type="match status" value="1"/>
</dbReference>
<dbReference type="PANTHER" id="PTHR47901">
    <property type="entry name" value="CASPASE RECRUITMENT DOMAIN-CONTAINING PROTEIN 18"/>
    <property type="match status" value="1"/>
</dbReference>